<evidence type="ECO:0000256" key="8">
    <source>
        <dbReference type="SAM" id="SignalP"/>
    </source>
</evidence>
<protein>
    <submittedName>
        <fullName evidence="10">Purine nucleoside receptor A</fullName>
    </submittedName>
</protein>
<dbReference type="PANTHER" id="PTHR34296">
    <property type="entry name" value="TRANSCRIPTIONAL ACTIVATOR PROTEIN MED"/>
    <property type="match status" value="1"/>
</dbReference>
<dbReference type="PANTHER" id="PTHR34296:SF2">
    <property type="entry name" value="ABC TRANSPORTER GUANOSINE-BINDING PROTEIN NUPN"/>
    <property type="match status" value="1"/>
</dbReference>
<feature type="signal peptide" evidence="8">
    <location>
        <begin position="1"/>
        <end position="25"/>
    </location>
</feature>
<dbReference type="GO" id="GO:0005886">
    <property type="term" value="C:plasma membrane"/>
    <property type="evidence" value="ECO:0007669"/>
    <property type="project" value="UniProtKB-SubCell"/>
</dbReference>
<comment type="subcellular location">
    <subcellularLocation>
        <location evidence="1">Cell membrane</location>
        <topology evidence="1">Lipid-anchor</topology>
    </subcellularLocation>
</comment>
<name>A0A239WER1_9ACTN</name>
<evidence type="ECO:0000256" key="3">
    <source>
        <dbReference type="ARBA" id="ARBA00022475"/>
    </source>
</evidence>
<evidence type="ECO:0000313" key="11">
    <source>
        <dbReference type="Proteomes" id="UP000215332"/>
    </source>
</evidence>
<feature type="domain" description="ABC transporter substrate-binding protein PnrA-like" evidence="9">
    <location>
        <begin position="54"/>
        <end position="358"/>
    </location>
</feature>
<accession>A0A239WER1</accession>
<dbReference type="InterPro" id="IPR003760">
    <property type="entry name" value="PnrA-like"/>
</dbReference>
<dbReference type="InterPro" id="IPR028082">
    <property type="entry name" value="Peripla_BP_I"/>
</dbReference>
<feature type="compositionally biased region" description="Low complexity" evidence="7">
    <location>
        <begin position="33"/>
        <end position="46"/>
    </location>
</feature>
<sequence length="373" mass="38888">MKKKFLAIPAVVVSAAMAMTGCAKAPDEEPTKDTSAASSSSDTGSAAKSDVKACMVSDTAGFTDKSFNQTSLAGLERAEKELGVKIAKVESKSDKDYAVNIKSLVDTKCDLIVSVGFLLDKTTVAAAKENPNVKFAIVDDQPQGAPGNLKPLIFNTAQSSFEAGYLAAALTKTGKVGTFGGMKIPTVTIFMDGFAQGVDYYNQQKGKDVKVLGWNAKSQDGQFVPQPDPFQNVAGGKSTAQTLLNQGADIILPVAGNAGNGALQAVKASGGKSNVIWVDADGCKTQAAYCDNIITSVYKGMDVAVFDAVKAVKDGKFNGDPYIGSLADKGTGLSDFHSFDSKVPADVKKELKTVEKDIASGKIKIVSAAQPLK</sequence>
<evidence type="ECO:0000256" key="2">
    <source>
        <dbReference type="ARBA" id="ARBA00008610"/>
    </source>
</evidence>
<feature type="region of interest" description="Disordered" evidence="7">
    <location>
        <begin position="24"/>
        <end position="46"/>
    </location>
</feature>
<organism evidence="10 11">
    <name type="scientific">Cutibacterium granulosum</name>
    <dbReference type="NCBI Taxonomy" id="33011"/>
    <lineage>
        <taxon>Bacteria</taxon>
        <taxon>Bacillati</taxon>
        <taxon>Actinomycetota</taxon>
        <taxon>Actinomycetes</taxon>
        <taxon>Propionibacteriales</taxon>
        <taxon>Propionibacteriaceae</taxon>
        <taxon>Cutibacterium</taxon>
    </lineage>
</organism>
<evidence type="ECO:0000256" key="5">
    <source>
        <dbReference type="ARBA" id="ARBA00023136"/>
    </source>
</evidence>
<dbReference type="EMBL" id="LT906441">
    <property type="protein sequence ID" value="SNV32104.1"/>
    <property type="molecule type" value="Genomic_DNA"/>
</dbReference>
<dbReference type="AlphaFoldDB" id="A0A239WER1"/>
<keyword evidence="5" id="KW-0472">Membrane</keyword>
<feature type="chain" id="PRO_5011240964" evidence="8">
    <location>
        <begin position="26"/>
        <end position="373"/>
    </location>
</feature>
<keyword evidence="3" id="KW-1003">Cell membrane</keyword>
<dbReference type="RefSeq" id="WP_021104737.1">
    <property type="nucleotide sequence ID" value="NZ_JAWFFS010000018.1"/>
</dbReference>
<dbReference type="Gene3D" id="3.40.50.2300">
    <property type="match status" value="2"/>
</dbReference>
<comment type="similarity">
    <text evidence="2">Belongs to the BMP lipoprotein family.</text>
</comment>
<dbReference type="Proteomes" id="UP000215332">
    <property type="component" value="Chromosome 1"/>
</dbReference>
<keyword evidence="10" id="KW-0675">Receptor</keyword>
<evidence type="ECO:0000259" key="9">
    <source>
        <dbReference type="Pfam" id="PF02608"/>
    </source>
</evidence>
<reference evidence="10 11" key="1">
    <citation type="submission" date="2017-06" db="EMBL/GenBank/DDBJ databases">
        <authorList>
            <consortium name="Pathogen Informatics"/>
        </authorList>
    </citation>
    <scope>NUCLEOTIDE SEQUENCE [LARGE SCALE GENOMIC DNA]</scope>
    <source>
        <strain evidence="10 11">NCTC11865</strain>
    </source>
</reference>
<dbReference type="CDD" id="cd06354">
    <property type="entry name" value="PBP1_PrnA-like"/>
    <property type="match status" value="1"/>
</dbReference>
<dbReference type="PROSITE" id="PS51257">
    <property type="entry name" value="PROKAR_LIPOPROTEIN"/>
    <property type="match status" value="1"/>
</dbReference>
<dbReference type="Pfam" id="PF02608">
    <property type="entry name" value="Bmp"/>
    <property type="match status" value="1"/>
</dbReference>
<evidence type="ECO:0000256" key="7">
    <source>
        <dbReference type="SAM" id="MobiDB-lite"/>
    </source>
</evidence>
<gene>
    <name evidence="10" type="primary">tmpC</name>
    <name evidence="10" type="ORF">SAMEA4412665_00734</name>
</gene>
<evidence type="ECO:0000256" key="6">
    <source>
        <dbReference type="ARBA" id="ARBA00023288"/>
    </source>
</evidence>
<keyword evidence="4 8" id="KW-0732">Signal</keyword>
<dbReference type="eggNOG" id="COG1744">
    <property type="taxonomic scope" value="Bacteria"/>
</dbReference>
<proteinExistence type="inferred from homology"/>
<evidence type="ECO:0000313" key="10">
    <source>
        <dbReference type="EMBL" id="SNV32104.1"/>
    </source>
</evidence>
<dbReference type="KEGG" id="cgrn:4412665_00734"/>
<evidence type="ECO:0000256" key="4">
    <source>
        <dbReference type="ARBA" id="ARBA00022729"/>
    </source>
</evidence>
<dbReference type="InterPro" id="IPR050957">
    <property type="entry name" value="BMP_lipoprotein"/>
</dbReference>
<evidence type="ECO:0000256" key="1">
    <source>
        <dbReference type="ARBA" id="ARBA00004193"/>
    </source>
</evidence>
<dbReference type="SUPFAM" id="SSF53822">
    <property type="entry name" value="Periplasmic binding protein-like I"/>
    <property type="match status" value="1"/>
</dbReference>
<keyword evidence="6" id="KW-0449">Lipoprotein</keyword>